<gene>
    <name evidence="1" type="ORF">J056_004317</name>
</gene>
<dbReference type="Proteomes" id="UP000014064">
    <property type="component" value="Unassembled WGS sequence"/>
</dbReference>
<dbReference type="AlphaFoldDB" id="R9AN48"/>
<dbReference type="KEGG" id="wic:J056_004317"/>
<protein>
    <submittedName>
        <fullName evidence="1">Uncharacterized protein</fullName>
    </submittedName>
</protein>
<organism evidence="1 2">
    <name type="scientific">Wallemia ichthyophaga (strain EXF-994 / CBS 113033)</name>
    <dbReference type="NCBI Taxonomy" id="1299270"/>
    <lineage>
        <taxon>Eukaryota</taxon>
        <taxon>Fungi</taxon>
        <taxon>Dikarya</taxon>
        <taxon>Basidiomycota</taxon>
        <taxon>Wallemiomycotina</taxon>
        <taxon>Wallemiomycetes</taxon>
        <taxon>Wallemiales</taxon>
        <taxon>Wallemiaceae</taxon>
        <taxon>Wallemia</taxon>
    </lineage>
</organism>
<dbReference type="OMA" id="ISIWFPP"/>
<evidence type="ECO:0000313" key="1">
    <source>
        <dbReference type="EMBL" id="EOR01531.1"/>
    </source>
</evidence>
<evidence type="ECO:0000313" key="2">
    <source>
        <dbReference type="Proteomes" id="UP000014064"/>
    </source>
</evidence>
<name>R9AN48_WALI9</name>
<reference evidence="2" key="1">
    <citation type="journal article" date="2013" name="BMC Genomics">
        <title>Genome and transcriptome sequencing of the halophilic fungus Wallemia ichthyophaga: haloadaptations present and absent.</title>
        <authorList>
            <person name="Zajc J."/>
            <person name="Liu Y."/>
            <person name="Dai W."/>
            <person name="Yang Z."/>
            <person name="Hu J."/>
            <person name="Gostincar C."/>
            <person name="Gunde-Cimerman N."/>
        </authorList>
    </citation>
    <scope>NUCLEOTIDE SEQUENCE [LARGE SCALE GENOMIC DNA]</scope>
    <source>
        <strain evidence="2">EXF-994 / CBS 113033</strain>
    </source>
</reference>
<accession>R9AN48</accession>
<dbReference type="RefSeq" id="XP_009267793.1">
    <property type="nucleotide sequence ID" value="XM_009269518.1"/>
</dbReference>
<keyword evidence="2" id="KW-1185">Reference proteome</keyword>
<proteinExistence type="predicted"/>
<sequence>MSLNSPMHSTTCSKSIVHVNVEGLQLPVLQPSGNSGISIWFPPRQGFWYRRVSGAFALLCLDDIVLNGLKRSDALKLQGLDSTELTHPSNIILDKNQVDSNDALHAAQREWDRRNFLGLKILFNTVSDRITIANELEIISQRSAHNLWAAIVNSGLFDRY</sequence>
<dbReference type="EMBL" id="KE007230">
    <property type="protein sequence ID" value="EOR01531.1"/>
    <property type="molecule type" value="Genomic_DNA"/>
</dbReference>
<dbReference type="GeneID" id="20377269"/>
<dbReference type="OrthoDB" id="3340327at2759"/>
<dbReference type="HOGENOM" id="CLU_1769519_0_0_1"/>